<proteinExistence type="predicted"/>
<evidence type="ECO:0000313" key="2">
    <source>
        <dbReference type="EMBL" id="MEM5948009.1"/>
    </source>
</evidence>
<gene>
    <name evidence="2" type="ORF">WKV44_05595</name>
</gene>
<name>A0ABU9UBH1_9SPIR</name>
<organism evidence="2 3">
    <name type="scientific">Rarispira pelagica</name>
    <dbReference type="NCBI Taxonomy" id="3141764"/>
    <lineage>
        <taxon>Bacteria</taxon>
        <taxon>Pseudomonadati</taxon>
        <taxon>Spirochaetota</taxon>
        <taxon>Spirochaetia</taxon>
        <taxon>Winmispirales</taxon>
        <taxon>Winmispiraceae</taxon>
        <taxon>Rarispira</taxon>
    </lineage>
</organism>
<sequence length="107" mass="11938">MWAFVCSGCQGDRRAHRYARQLLCQSGENFSARIIKSGRAVDAYEVGNLCDGDSETTWGESVTGDGIGEYVYCFVDSDIPPYDSIKFLWYKLSIIVKNGFCISQIMG</sequence>
<evidence type="ECO:0000313" key="3">
    <source>
        <dbReference type="Proteomes" id="UP001466331"/>
    </source>
</evidence>
<evidence type="ECO:0000259" key="1">
    <source>
        <dbReference type="Pfam" id="PF25302"/>
    </source>
</evidence>
<reference evidence="2 3" key="1">
    <citation type="submission" date="2024-03" db="EMBL/GenBank/DDBJ databases">
        <title>Ignisphaera cupida sp. nov., a hyperthermophilic hydrolytic archaeon from a hot spring of Kamchatka, and proposal of Ignisphaeraceae fam. nov.</title>
        <authorList>
            <person name="Podosokorskaya O.A."/>
            <person name="Elcheninov A.G."/>
            <person name="Maltseva A.I."/>
            <person name="Zayulina K.S."/>
            <person name="Novikov A."/>
            <person name="Merkel A.Y."/>
        </authorList>
    </citation>
    <scope>NUCLEOTIDE SEQUENCE [LARGE SCALE GENOMIC DNA]</scope>
    <source>
        <strain evidence="2 3">38H-sp</strain>
    </source>
</reference>
<feature type="domain" description="NAD glycohydrolase translocation F5/8 type C" evidence="1">
    <location>
        <begin position="32"/>
        <end position="73"/>
    </location>
</feature>
<dbReference type="EMBL" id="JBCHKQ010000002">
    <property type="protein sequence ID" value="MEM5948009.1"/>
    <property type="molecule type" value="Genomic_DNA"/>
</dbReference>
<keyword evidence="3" id="KW-1185">Reference proteome</keyword>
<protein>
    <recommendedName>
        <fullName evidence="1">NAD glycohydrolase translocation F5/8 type C domain-containing protein</fullName>
    </recommendedName>
</protein>
<accession>A0ABU9UBH1</accession>
<dbReference type="RefSeq" id="WP_420069455.1">
    <property type="nucleotide sequence ID" value="NZ_JBCHKQ010000002.1"/>
</dbReference>
<dbReference type="Pfam" id="PF25302">
    <property type="entry name" value="NADase_transloc"/>
    <property type="match status" value="1"/>
</dbReference>
<dbReference type="InterPro" id="IPR057561">
    <property type="entry name" value="NADase_transloc"/>
</dbReference>
<comment type="caution">
    <text evidence="2">The sequence shown here is derived from an EMBL/GenBank/DDBJ whole genome shotgun (WGS) entry which is preliminary data.</text>
</comment>
<dbReference type="Proteomes" id="UP001466331">
    <property type="component" value="Unassembled WGS sequence"/>
</dbReference>